<comment type="caution">
    <text evidence="2">The sequence shown here is derived from an EMBL/GenBank/DDBJ whole genome shotgun (WGS) entry which is preliminary data.</text>
</comment>
<evidence type="ECO:0000256" key="1">
    <source>
        <dbReference type="SAM" id="MobiDB-lite"/>
    </source>
</evidence>
<name>A0ABQ6JI63_9ACTN</name>
<dbReference type="CDD" id="cd16936">
    <property type="entry name" value="HATPase_RsbW-like"/>
    <property type="match status" value="1"/>
</dbReference>
<dbReference type="InterPro" id="IPR036890">
    <property type="entry name" value="HATPase_C_sf"/>
</dbReference>
<evidence type="ECO:0008006" key="4">
    <source>
        <dbReference type="Google" id="ProtNLM"/>
    </source>
</evidence>
<feature type="compositionally biased region" description="Low complexity" evidence="1">
    <location>
        <begin position="212"/>
        <end position="247"/>
    </location>
</feature>
<dbReference type="InterPro" id="IPR050267">
    <property type="entry name" value="Anti-sigma-factor_SerPK"/>
</dbReference>
<dbReference type="Gene3D" id="3.30.565.10">
    <property type="entry name" value="Histidine kinase-like ATPase, C-terminal domain"/>
    <property type="match status" value="1"/>
</dbReference>
<dbReference type="PANTHER" id="PTHR35526">
    <property type="entry name" value="ANTI-SIGMA-F FACTOR RSBW-RELATED"/>
    <property type="match status" value="1"/>
</dbReference>
<organism evidence="2 3">
    <name type="scientific">Angustibacter aerolatus</name>
    <dbReference type="NCBI Taxonomy" id="1162965"/>
    <lineage>
        <taxon>Bacteria</taxon>
        <taxon>Bacillati</taxon>
        <taxon>Actinomycetota</taxon>
        <taxon>Actinomycetes</taxon>
        <taxon>Kineosporiales</taxon>
        <taxon>Kineosporiaceae</taxon>
    </lineage>
</organism>
<evidence type="ECO:0000313" key="3">
    <source>
        <dbReference type="Proteomes" id="UP001157017"/>
    </source>
</evidence>
<reference evidence="3" key="1">
    <citation type="journal article" date="2019" name="Int. J. Syst. Evol. Microbiol.">
        <title>The Global Catalogue of Microorganisms (GCM) 10K type strain sequencing project: providing services to taxonomists for standard genome sequencing and annotation.</title>
        <authorList>
            <consortium name="The Broad Institute Genomics Platform"/>
            <consortium name="The Broad Institute Genome Sequencing Center for Infectious Disease"/>
            <person name="Wu L."/>
            <person name="Ma J."/>
        </authorList>
    </citation>
    <scope>NUCLEOTIDE SEQUENCE [LARGE SCALE GENOMIC DNA]</scope>
    <source>
        <strain evidence="3">NBRC 108730</strain>
    </source>
</reference>
<evidence type="ECO:0000313" key="2">
    <source>
        <dbReference type="EMBL" id="GMA87915.1"/>
    </source>
</evidence>
<gene>
    <name evidence="2" type="ORF">GCM10025868_31650</name>
</gene>
<keyword evidence="3" id="KW-1185">Reference proteome</keyword>
<dbReference type="Proteomes" id="UP001157017">
    <property type="component" value="Unassembled WGS sequence"/>
</dbReference>
<feature type="compositionally biased region" description="Low complexity" evidence="1">
    <location>
        <begin position="125"/>
        <end position="154"/>
    </location>
</feature>
<proteinExistence type="predicted"/>
<protein>
    <recommendedName>
        <fullName evidence="4">Histidine kinase/HSP90-like ATPase domain-containing protein</fullName>
    </recommendedName>
</protein>
<feature type="compositionally biased region" description="Low complexity" evidence="1">
    <location>
        <begin position="164"/>
        <end position="187"/>
    </location>
</feature>
<accession>A0ABQ6JI63</accession>
<feature type="region of interest" description="Disordered" evidence="1">
    <location>
        <begin position="112"/>
        <end position="258"/>
    </location>
</feature>
<sequence length="295" mass="30313">MTNVVLHAQTDLSLHLVLTGDAVRLAVADGSPHGPVSRPHTPTATTGRGWTVVTALTRAAGVAVVPDDGGKVVWCEIPLAERADQPPASSGTPGWVADEVAVVVGLAPLRPAATPPVTPPGAGEGPRPAEAAQAAQAAQATEPVRPGPAGAAPRLPRRPRDAAARAPAGAGARARACSTSPAPLDAGRAGRRRGGPRALLARYTGPVTRADAGSSGPRGRGSPRSTSTTRRPPTRTASRPPGSGSPSAWTTSARRPTCWPCRRRWRRRRLTDWVLAEYAAQGAGHPPTPWTGPVD</sequence>
<dbReference type="EMBL" id="BSUZ01000001">
    <property type="protein sequence ID" value="GMA87915.1"/>
    <property type="molecule type" value="Genomic_DNA"/>
</dbReference>
<dbReference type="PANTHER" id="PTHR35526:SF3">
    <property type="entry name" value="ANTI-SIGMA-F FACTOR RSBW"/>
    <property type="match status" value="1"/>
</dbReference>